<dbReference type="EMBL" id="JABEZZ010000009">
    <property type="protein sequence ID" value="MBA0595136.1"/>
    <property type="molecule type" value="Genomic_DNA"/>
</dbReference>
<evidence type="ECO:0000313" key="2">
    <source>
        <dbReference type="Proteomes" id="UP000593578"/>
    </source>
</evidence>
<dbReference type="Proteomes" id="UP000593578">
    <property type="component" value="Unassembled WGS sequence"/>
</dbReference>
<proteinExistence type="predicted"/>
<reference evidence="1 2" key="1">
    <citation type="journal article" date="2019" name="Genome Biol. Evol.">
        <title>Insights into the evolution of the New World diploid cottons (Gossypium, subgenus Houzingenia) based on genome sequencing.</title>
        <authorList>
            <person name="Grover C.E."/>
            <person name="Arick M.A. 2nd"/>
            <person name="Thrash A."/>
            <person name="Conover J.L."/>
            <person name="Sanders W.S."/>
            <person name="Peterson D.G."/>
            <person name="Frelichowski J.E."/>
            <person name="Scheffler J.A."/>
            <person name="Scheffler B.E."/>
            <person name="Wendel J.F."/>
        </authorList>
    </citation>
    <scope>NUCLEOTIDE SEQUENCE [LARGE SCALE GENOMIC DNA]</scope>
    <source>
        <strain evidence="1">8</strain>
        <tissue evidence="1">Leaf</tissue>
    </source>
</reference>
<evidence type="ECO:0000313" key="1">
    <source>
        <dbReference type="EMBL" id="MBA0595136.1"/>
    </source>
</evidence>
<accession>A0A7J8Q1E0</accession>
<protein>
    <submittedName>
        <fullName evidence="1">Uncharacterized protein</fullName>
    </submittedName>
</protein>
<dbReference type="AlphaFoldDB" id="A0A7J8Q1E0"/>
<sequence>MDVILARRQQLAFAKCKTLGHYEKLCPKKQVKAIQIWKPKESSVVMTTNSDLGVIVEKLDRVELVQASPRKARVASTGVANFANATKTKKKNQME</sequence>
<name>A0A7J8Q1E0_GOSRA</name>
<comment type="caution">
    <text evidence="1">The sequence shown here is derived from an EMBL/GenBank/DDBJ whole genome shotgun (WGS) entry which is preliminary data.</text>
</comment>
<organism evidence="1 2">
    <name type="scientific">Gossypium raimondii</name>
    <name type="common">Peruvian cotton</name>
    <name type="synonym">Gossypium klotzschianum subsp. raimondii</name>
    <dbReference type="NCBI Taxonomy" id="29730"/>
    <lineage>
        <taxon>Eukaryota</taxon>
        <taxon>Viridiplantae</taxon>
        <taxon>Streptophyta</taxon>
        <taxon>Embryophyta</taxon>
        <taxon>Tracheophyta</taxon>
        <taxon>Spermatophyta</taxon>
        <taxon>Magnoliopsida</taxon>
        <taxon>eudicotyledons</taxon>
        <taxon>Gunneridae</taxon>
        <taxon>Pentapetalae</taxon>
        <taxon>rosids</taxon>
        <taxon>malvids</taxon>
        <taxon>Malvales</taxon>
        <taxon>Malvaceae</taxon>
        <taxon>Malvoideae</taxon>
        <taxon>Gossypium</taxon>
    </lineage>
</organism>
<feature type="non-terminal residue" evidence="1">
    <location>
        <position position="95"/>
    </location>
</feature>
<gene>
    <name evidence="1" type="ORF">Gorai_012014</name>
</gene>